<sequence length="844" mass="89783">MENNVVDSISNLSGTAINSPTYTSSGINGGYNLQLIGSSNQYITISTYQSFVSTSFTVEMWIYPTSLSSGTSYGLFSQYQAVTQDHNLYLILSGGNLKMGFWNDDVTSGTTLSTNAWYHVAFVYDYSSQTQIIYLNGVQDISRSPAGPYLGASGAINIGNYFDGSNHTFDGYIDQVTLYMNARSASDILSDATLTTWHSFDCGISYDSGPNRINGTSNNVTLASGRVGQGLSYTSSSSYYQLYGFPILGTSNHAYSISLWIRRRLPGGGTLVHVSAQSNGGGWCTDFMGFSSSGNIVGSIWDGTNSDVVGPVLSTNVWVHVATTFSTTNGVRLYVNGSLIGSTGAMAYAASGTLNTVILGNARVSGCATKSIISGTLYGYLDEFRLYSRELTAREISALTKETCSDGIMNGDETDIDCGGSCVACAVGQKCILTKDCDNVKCTNGICASATCNDTIKNNGETDVDCGGSNCSPCGTGKACSGAGDCVSKSCASDFCKDSPCQSLNYSAYISYSTGNEPWSISIADLDNDNNNDIIVLNAVDKNLGIYFNQGNGIFQTPIMFQTASYPQFVASVDLNKDNNLDLIVAQAGNNSVGLFLGLGNRSFSSRMNIPVGSYPYGVGIGDFNKDGNSDMVAVNDDDNTASVLFGYGNGGFESASTLSTGSYVAAVAVADFNGDSFPDFVDTDYSDNTVSLFINYGNGSFQQRIAYSTDTSPYKIAVADFNHDNYIDVVTGNYDSNTISVLLGNGDGTLRSQISYSTGQHPMGIAVADLNNDTHIDIVVANYYNNYLSVFLGCGNGSFTTATSLTTDWYVTAVAVADLNRDGRLDIVATTYYETLNILFNIC</sequence>
<dbReference type="SUPFAM" id="SSF49899">
    <property type="entry name" value="Concanavalin A-like lectins/glucanases"/>
    <property type="match status" value="2"/>
</dbReference>
<proteinExistence type="predicted"/>
<accession>A0A814TYX0</accession>
<dbReference type="PANTHER" id="PTHR46580">
    <property type="entry name" value="SENSOR KINASE-RELATED"/>
    <property type="match status" value="1"/>
</dbReference>
<keyword evidence="2" id="KW-1015">Disulfide bond</keyword>
<dbReference type="Gene3D" id="2.130.10.130">
    <property type="entry name" value="Integrin alpha, N-terminal"/>
    <property type="match status" value="1"/>
</dbReference>
<dbReference type="SMART" id="SM00560">
    <property type="entry name" value="LamGL"/>
    <property type="match status" value="2"/>
</dbReference>
<dbReference type="Pfam" id="PF13385">
    <property type="entry name" value="Laminin_G_3"/>
    <property type="match status" value="2"/>
</dbReference>
<dbReference type="SUPFAM" id="SSF69318">
    <property type="entry name" value="Integrin alpha N-terminal domain"/>
    <property type="match status" value="1"/>
</dbReference>
<feature type="domain" description="LamG-like jellyroll fold" evidence="3">
    <location>
        <begin position="253"/>
        <end position="394"/>
    </location>
</feature>
<dbReference type="Gene3D" id="2.60.120.200">
    <property type="match status" value="2"/>
</dbReference>
<feature type="domain" description="LamG-like jellyroll fold" evidence="3">
    <location>
        <begin position="54"/>
        <end position="186"/>
    </location>
</feature>
<dbReference type="AlphaFoldDB" id="A0A814TYX0"/>
<evidence type="ECO:0000313" key="5">
    <source>
        <dbReference type="Proteomes" id="UP000663860"/>
    </source>
</evidence>
<dbReference type="InterPro" id="IPR006558">
    <property type="entry name" value="LamG-like"/>
</dbReference>
<evidence type="ECO:0000256" key="2">
    <source>
        <dbReference type="ARBA" id="ARBA00023157"/>
    </source>
</evidence>
<protein>
    <recommendedName>
        <fullName evidence="3">LamG-like jellyroll fold domain-containing protein</fullName>
    </recommendedName>
</protein>
<dbReference type="InterPro" id="IPR028994">
    <property type="entry name" value="Integrin_alpha_N"/>
</dbReference>
<dbReference type="Proteomes" id="UP000663860">
    <property type="component" value="Unassembled WGS sequence"/>
</dbReference>
<dbReference type="InterPro" id="IPR013320">
    <property type="entry name" value="ConA-like_dom_sf"/>
</dbReference>
<reference evidence="4" key="1">
    <citation type="submission" date="2021-02" db="EMBL/GenBank/DDBJ databases">
        <authorList>
            <person name="Nowell W R."/>
        </authorList>
    </citation>
    <scope>NUCLEOTIDE SEQUENCE</scope>
</reference>
<dbReference type="Pfam" id="PF13517">
    <property type="entry name" value="FG-GAP_3"/>
    <property type="match status" value="4"/>
</dbReference>
<dbReference type="InterPro" id="IPR013517">
    <property type="entry name" value="FG-GAP"/>
</dbReference>
<name>A0A814TYX0_9BILA</name>
<organism evidence="4 5">
    <name type="scientific">Adineta steineri</name>
    <dbReference type="NCBI Taxonomy" id="433720"/>
    <lineage>
        <taxon>Eukaryota</taxon>
        <taxon>Metazoa</taxon>
        <taxon>Spiralia</taxon>
        <taxon>Gnathifera</taxon>
        <taxon>Rotifera</taxon>
        <taxon>Eurotatoria</taxon>
        <taxon>Bdelloidea</taxon>
        <taxon>Adinetida</taxon>
        <taxon>Adinetidae</taxon>
        <taxon>Adineta</taxon>
    </lineage>
</organism>
<dbReference type="PANTHER" id="PTHR46580:SF4">
    <property type="entry name" value="ATP_GTP-BINDING PROTEIN"/>
    <property type="match status" value="1"/>
</dbReference>
<keyword evidence="1" id="KW-0732">Signal</keyword>
<gene>
    <name evidence="4" type="ORF">IZO911_LOCUS26535</name>
</gene>
<comment type="caution">
    <text evidence="4">The sequence shown here is derived from an EMBL/GenBank/DDBJ whole genome shotgun (WGS) entry which is preliminary data.</text>
</comment>
<dbReference type="EMBL" id="CAJNOE010000348">
    <property type="protein sequence ID" value="CAF1164713.1"/>
    <property type="molecule type" value="Genomic_DNA"/>
</dbReference>
<evidence type="ECO:0000259" key="3">
    <source>
        <dbReference type="SMART" id="SM00560"/>
    </source>
</evidence>
<dbReference type="Gene3D" id="2.30.30.100">
    <property type="match status" value="3"/>
</dbReference>
<evidence type="ECO:0000256" key="1">
    <source>
        <dbReference type="ARBA" id="ARBA00022729"/>
    </source>
</evidence>
<evidence type="ECO:0000313" key="4">
    <source>
        <dbReference type="EMBL" id="CAF1164713.1"/>
    </source>
</evidence>